<organism evidence="2">
    <name type="scientific">Naegleria gruberi</name>
    <name type="common">Amoeba</name>
    <dbReference type="NCBI Taxonomy" id="5762"/>
    <lineage>
        <taxon>Eukaryota</taxon>
        <taxon>Discoba</taxon>
        <taxon>Heterolobosea</taxon>
        <taxon>Tetramitia</taxon>
        <taxon>Eutetramitia</taxon>
        <taxon>Vahlkampfiidae</taxon>
        <taxon>Naegleria</taxon>
    </lineage>
</organism>
<dbReference type="InParanoid" id="D2W4Y6"/>
<sequence>MDNGDIYLCLLDSLTIVKAETGQTELVRQEKTSSISSFDVLSNGDFIIALKFGSFLFKLKTDGTWERFIDVKMPPSVLINSKDEIHVAHEMFVSKVVDGKLVRIVGSDATTTSYSNRR</sequence>
<dbReference type="VEuPathDB" id="AmoebaDB:NAEGRDRAFT_76474"/>
<reference evidence="1 2" key="1">
    <citation type="journal article" date="2010" name="Cell">
        <title>The genome of Naegleria gruberi illuminates early eukaryotic versatility.</title>
        <authorList>
            <person name="Fritz-Laylin L.K."/>
            <person name="Prochnik S.E."/>
            <person name="Ginger M.L."/>
            <person name="Dacks J.B."/>
            <person name="Carpenter M.L."/>
            <person name="Field M.C."/>
            <person name="Kuo A."/>
            <person name="Paredez A."/>
            <person name="Chapman J."/>
            <person name="Pham J."/>
            <person name="Shu S."/>
            <person name="Neupane R."/>
            <person name="Cipriano M."/>
            <person name="Mancuso J."/>
            <person name="Tu H."/>
            <person name="Salamov A."/>
            <person name="Lindquist E."/>
            <person name="Shapiro H."/>
            <person name="Lucas S."/>
            <person name="Grigoriev I.V."/>
            <person name="Cande W.Z."/>
            <person name="Fulton C."/>
            <person name="Rokhsar D.S."/>
            <person name="Dawson S.C."/>
        </authorList>
    </citation>
    <scope>NUCLEOTIDE SEQUENCE [LARGE SCALE GENOMIC DNA]</scope>
    <source>
        <strain evidence="1 2">NEG-M</strain>
    </source>
</reference>
<dbReference type="KEGG" id="ngr:NAEGRDRAFT_76474"/>
<dbReference type="RefSeq" id="XP_002668612.1">
    <property type="nucleotide sequence ID" value="XM_002668566.1"/>
</dbReference>
<evidence type="ECO:0000313" key="1">
    <source>
        <dbReference type="EMBL" id="EFC35868.1"/>
    </source>
</evidence>
<dbReference type="EMBL" id="GG739000">
    <property type="protein sequence ID" value="EFC35868.1"/>
    <property type="molecule type" value="Genomic_DNA"/>
</dbReference>
<dbReference type="GeneID" id="8860654"/>
<evidence type="ECO:0000313" key="2">
    <source>
        <dbReference type="Proteomes" id="UP000006671"/>
    </source>
</evidence>
<accession>D2W4Y6</accession>
<keyword evidence="2" id="KW-1185">Reference proteome</keyword>
<protein>
    <submittedName>
        <fullName evidence="1">Predicted protein</fullName>
    </submittedName>
</protein>
<dbReference type="AlphaFoldDB" id="D2W4Y6"/>
<dbReference type="Proteomes" id="UP000006671">
    <property type="component" value="Unassembled WGS sequence"/>
</dbReference>
<proteinExistence type="predicted"/>
<gene>
    <name evidence="1" type="ORF">NAEGRDRAFT_76474</name>
</gene>
<name>D2W4Y6_NAEGR</name>